<evidence type="ECO:0000313" key="8">
    <source>
        <dbReference type="Proteomes" id="UP000235145"/>
    </source>
</evidence>
<dbReference type="Pfam" id="PF00501">
    <property type="entry name" value="AMP-binding"/>
    <property type="match status" value="1"/>
</dbReference>
<reference evidence="7 8" key="1">
    <citation type="journal article" date="2017" name="Nat. Commun.">
        <title>Genome assembly with in vitro proximity ligation data and whole-genome triplication in lettuce.</title>
        <authorList>
            <person name="Reyes-Chin-Wo S."/>
            <person name="Wang Z."/>
            <person name="Yang X."/>
            <person name="Kozik A."/>
            <person name="Arikit S."/>
            <person name="Song C."/>
            <person name="Xia L."/>
            <person name="Froenicke L."/>
            <person name="Lavelle D.O."/>
            <person name="Truco M.J."/>
            <person name="Xia R."/>
            <person name="Zhu S."/>
            <person name="Xu C."/>
            <person name="Xu H."/>
            <person name="Xu X."/>
            <person name="Cox K."/>
            <person name="Korf I."/>
            <person name="Meyers B.C."/>
            <person name="Michelmore R.W."/>
        </authorList>
    </citation>
    <scope>NUCLEOTIDE SEQUENCE [LARGE SCALE GENOMIC DNA]</scope>
    <source>
        <strain evidence="8">cv. Salinas</strain>
        <tissue evidence="7">Seedlings</tissue>
    </source>
</reference>
<evidence type="ECO:0000256" key="1">
    <source>
        <dbReference type="ARBA" id="ARBA00004930"/>
    </source>
</evidence>
<dbReference type="Pfam" id="PF13193">
    <property type="entry name" value="AMP-binding_C"/>
    <property type="match status" value="1"/>
</dbReference>
<dbReference type="Proteomes" id="UP000235145">
    <property type="component" value="Unassembled WGS sequence"/>
</dbReference>
<dbReference type="PROSITE" id="PS00455">
    <property type="entry name" value="AMP_BINDING"/>
    <property type="match status" value="1"/>
</dbReference>
<evidence type="ECO:0000313" key="7">
    <source>
        <dbReference type="EMBL" id="KAJ0217418.1"/>
    </source>
</evidence>
<dbReference type="InterPro" id="IPR045851">
    <property type="entry name" value="AMP-bd_C_sf"/>
</dbReference>
<evidence type="ECO:0000256" key="2">
    <source>
        <dbReference type="ARBA" id="ARBA00006432"/>
    </source>
</evidence>
<gene>
    <name evidence="7" type="ORF">LSAT_V11C300128780</name>
</gene>
<dbReference type="InterPro" id="IPR025110">
    <property type="entry name" value="AMP-bd_C"/>
</dbReference>
<dbReference type="GO" id="GO:0009698">
    <property type="term" value="P:phenylpropanoid metabolic process"/>
    <property type="evidence" value="ECO:0007669"/>
    <property type="project" value="UniProtKB-KW"/>
</dbReference>
<name>A0A9R1W7R8_LACSA</name>
<dbReference type="PANTHER" id="PTHR43859">
    <property type="entry name" value="ACYL-ACTIVATING ENZYME"/>
    <property type="match status" value="1"/>
</dbReference>
<organism evidence="7 8">
    <name type="scientific">Lactuca sativa</name>
    <name type="common">Garden lettuce</name>
    <dbReference type="NCBI Taxonomy" id="4236"/>
    <lineage>
        <taxon>Eukaryota</taxon>
        <taxon>Viridiplantae</taxon>
        <taxon>Streptophyta</taxon>
        <taxon>Embryophyta</taxon>
        <taxon>Tracheophyta</taxon>
        <taxon>Spermatophyta</taxon>
        <taxon>Magnoliopsida</taxon>
        <taxon>eudicotyledons</taxon>
        <taxon>Gunneridae</taxon>
        <taxon>Pentapetalae</taxon>
        <taxon>asterids</taxon>
        <taxon>campanulids</taxon>
        <taxon>Asterales</taxon>
        <taxon>Asteraceae</taxon>
        <taxon>Cichorioideae</taxon>
        <taxon>Cichorieae</taxon>
        <taxon>Lactucinae</taxon>
        <taxon>Lactuca</taxon>
    </lineage>
</organism>
<accession>A0A9R1W7R8</accession>
<dbReference type="InterPro" id="IPR020845">
    <property type="entry name" value="AMP-binding_CS"/>
</dbReference>
<dbReference type="PANTHER" id="PTHR43859:SF11">
    <property type="entry name" value="4-COUMARATE--COA LIGASE"/>
    <property type="match status" value="1"/>
</dbReference>
<evidence type="ECO:0008006" key="9">
    <source>
        <dbReference type="Google" id="ProtNLM"/>
    </source>
</evidence>
<evidence type="ECO:0000259" key="6">
    <source>
        <dbReference type="Pfam" id="PF13193"/>
    </source>
</evidence>
<keyword evidence="4" id="KW-0587">Phenylpropanoid metabolism</keyword>
<dbReference type="SUPFAM" id="SSF56801">
    <property type="entry name" value="Acetyl-CoA synthetase-like"/>
    <property type="match status" value="1"/>
</dbReference>
<dbReference type="InterPro" id="IPR000873">
    <property type="entry name" value="AMP-dep_synth/lig_dom"/>
</dbReference>
<dbReference type="GO" id="GO:0016874">
    <property type="term" value="F:ligase activity"/>
    <property type="evidence" value="ECO:0007669"/>
    <property type="project" value="UniProtKB-KW"/>
</dbReference>
<comment type="caution">
    <text evidence="7">The sequence shown here is derived from an EMBL/GenBank/DDBJ whole genome shotgun (WGS) entry which is preliminary data.</text>
</comment>
<feature type="domain" description="AMP-dependent synthetase/ligase" evidence="5">
    <location>
        <begin position="93"/>
        <end position="427"/>
    </location>
</feature>
<evidence type="ECO:0000256" key="3">
    <source>
        <dbReference type="ARBA" id="ARBA00022598"/>
    </source>
</evidence>
<comment type="similarity">
    <text evidence="2">Belongs to the ATP-dependent AMP-binding enzyme family.</text>
</comment>
<comment type="pathway">
    <text evidence="1">Phytoalexin biosynthesis; 3,4',5-trihydroxystilbene biosynthesis; 3,4',5-trihydroxystilbene from trans-4-coumarate: step 1/2.</text>
</comment>
<keyword evidence="8" id="KW-1185">Reference proteome</keyword>
<evidence type="ECO:0000259" key="5">
    <source>
        <dbReference type="Pfam" id="PF00501"/>
    </source>
</evidence>
<evidence type="ECO:0000256" key="4">
    <source>
        <dbReference type="ARBA" id="ARBA00023051"/>
    </source>
</evidence>
<dbReference type="Gene3D" id="3.30.300.30">
    <property type="match status" value="1"/>
</dbReference>
<dbReference type="EMBL" id="NBSK02000003">
    <property type="protein sequence ID" value="KAJ0217418.1"/>
    <property type="molecule type" value="Genomic_DNA"/>
</dbReference>
<dbReference type="Gene3D" id="3.40.50.12780">
    <property type="entry name" value="N-terminal domain of ligase-like"/>
    <property type="match status" value="1"/>
</dbReference>
<dbReference type="InterPro" id="IPR042099">
    <property type="entry name" value="ANL_N_sf"/>
</dbReference>
<protein>
    <recommendedName>
        <fullName evidence="9">4-coumarate--CoA ligase</fullName>
    </recommendedName>
</protein>
<dbReference type="AlphaFoldDB" id="A0A9R1W7R8"/>
<proteinExistence type="inferred from homology"/>
<sequence>MQFPCSSSFPLHDATIFKPTTKKQGRCRGGRLQSCVNRVLRRNKKRCSVPFFTGIHIWTGEFVTSGDGSTGGEGGQLVVERMAESEMQGGRSAYVAALAPNVPALYELHFGVPMVGAILSALNTSLDPLTLAITLQQLQPKIIFVHHQHIQTVLEAFRVLSPEKPATPPPRLVLINGKHAATVPSNTLCYNDLLSLGKPDFKIINPNDECDPISINFTSGSTGKPKGAIYSHRAAYLNSLAVIFRYDMRKRPVFLWTVDMFRCNGWCFPWVVAALGGTNICIKEVTAEIIFDSIVIHKVTHLCGSPTILDKIASSITKEQQPIPSPVDLIVAGPLPPSDTILKIESLGFNIHHGYGMTEALGPMTHTSLRTRNEKDNENITCREGTHNILMENVDVKDPETMISVPFDGKTIGEVVFRGNVMMSGYLKNMEGTQKAFKGGWYRTGDLGVRNPNGDIVMKDRVLDSIVSEGDIVSTLEIEQVIKNHPFIKEVAVVGKPNHIVGQSPSAFVTLKDGCSLSSNDIIKFCEEELLPRNMIPIDVVFGILPKNSTGKILKYVLREKAKAIEAITLMNGH</sequence>
<feature type="domain" description="AMP-binding enzyme C-terminal" evidence="6">
    <location>
        <begin position="477"/>
        <end position="552"/>
    </location>
</feature>
<keyword evidence="3" id="KW-0436">Ligase</keyword>